<dbReference type="Proteomes" id="UP001597296">
    <property type="component" value="Unassembled WGS sequence"/>
</dbReference>
<dbReference type="Gene3D" id="3.40.50.12370">
    <property type="match status" value="1"/>
</dbReference>
<name>A0ABW5C4W7_9PROT</name>
<dbReference type="Pfam" id="PF00582">
    <property type="entry name" value="Usp"/>
    <property type="match status" value="2"/>
</dbReference>
<sequence>MPAFRTILVPVGDSGTALGVLDAALGLGRRFGSHVTALHVRTDPALAVPLIGEGLSAAMVDEMISLAETQAAKRAETARAAFEEARQRFDVPLASSPDTEGLSAEWVDVTGREEDEVVRRGRLSDLIVCGHPEGDEEIPAMTTLNAALLTAGRPLLLCPGRPPAPFGRKVAIAWNGSTEASNAVAWAMPFLREAESVTLLTVTEHANGPIAAPAGDLAAYLAWNGIASATVAAQAPTSQAGAELLRQAVACGADLLVMGAYTHSRLRQLILGGVTRRIIANAPIHCLMCH</sequence>
<dbReference type="SUPFAM" id="SSF52402">
    <property type="entry name" value="Adenine nucleotide alpha hydrolases-like"/>
    <property type="match status" value="2"/>
</dbReference>
<feature type="domain" description="UspA" evidence="2">
    <location>
        <begin position="168"/>
        <end position="289"/>
    </location>
</feature>
<accession>A0ABW5C4W7</accession>
<evidence type="ECO:0000256" key="1">
    <source>
        <dbReference type="ARBA" id="ARBA00008791"/>
    </source>
</evidence>
<dbReference type="CDD" id="cd00293">
    <property type="entry name" value="USP-like"/>
    <property type="match status" value="2"/>
</dbReference>
<keyword evidence="4" id="KW-1185">Reference proteome</keyword>
<evidence type="ECO:0000259" key="2">
    <source>
        <dbReference type="Pfam" id="PF00582"/>
    </source>
</evidence>
<evidence type="ECO:0000313" key="4">
    <source>
        <dbReference type="Proteomes" id="UP001597296"/>
    </source>
</evidence>
<dbReference type="EMBL" id="JBHUIY010000001">
    <property type="protein sequence ID" value="MFD2232259.1"/>
    <property type="molecule type" value="Genomic_DNA"/>
</dbReference>
<dbReference type="RefSeq" id="WP_377313423.1">
    <property type="nucleotide sequence ID" value="NZ_JBHUIY010000001.1"/>
</dbReference>
<feature type="domain" description="UspA" evidence="2">
    <location>
        <begin position="4"/>
        <end position="91"/>
    </location>
</feature>
<protein>
    <submittedName>
        <fullName evidence="3">Universal stress protein</fullName>
    </submittedName>
</protein>
<dbReference type="PRINTS" id="PR01438">
    <property type="entry name" value="UNVRSLSTRESS"/>
</dbReference>
<evidence type="ECO:0000313" key="3">
    <source>
        <dbReference type="EMBL" id="MFD2232259.1"/>
    </source>
</evidence>
<dbReference type="PANTHER" id="PTHR46268">
    <property type="entry name" value="STRESS RESPONSE PROTEIN NHAX"/>
    <property type="match status" value="1"/>
</dbReference>
<reference evidence="4" key="1">
    <citation type="journal article" date="2019" name="Int. J. Syst. Evol. Microbiol.">
        <title>The Global Catalogue of Microorganisms (GCM) 10K type strain sequencing project: providing services to taxonomists for standard genome sequencing and annotation.</title>
        <authorList>
            <consortium name="The Broad Institute Genomics Platform"/>
            <consortium name="The Broad Institute Genome Sequencing Center for Infectious Disease"/>
            <person name="Wu L."/>
            <person name="Ma J."/>
        </authorList>
    </citation>
    <scope>NUCLEOTIDE SEQUENCE [LARGE SCALE GENOMIC DNA]</scope>
    <source>
        <strain evidence="4">KCTC 15012</strain>
    </source>
</reference>
<gene>
    <name evidence="3" type="ORF">ACFSNB_00425</name>
</gene>
<dbReference type="InterPro" id="IPR006015">
    <property type="entry name" value="Universal_stress_UspA"/>
</dbReference>
<dbReference type="InterPro" id="IPR006016">
    <property type="entry name" value="UspA"/>
</dbReference>
<comment type="similarity">
    <text evidence="1">Belongs to the universal stress protein A family.</text>
</comment>
<comment type="caution">
    <text evidence="3">The sequence shown here is derived from an EMBL/GenBank/DDBJ whole genome shotgun (WGS) entry which is preliminary data.</text>
</comment>
<dbReference type="PANTHER" id="PTHR46268:SF15">
    <property type="entry name" value="UNIVERSAL STRESS PROTEIN HP_0031"/>
    <property type="match status" value="1"/>
</dbReference>
<proteinExistence type="inferred from homology"/>
<organism evidence="3 4">
    <name type="scientific">Phaeospirillum tilakii</name>
    <dbReference type="NCBI Taxonomy" id="741673"/>
    <lineage>
        <taxon>Bacteria</taxon>
        <taxon>Pseudomonadati</taxon>
        <taxon>Pseudomonadota</taxon>
        <taxon>Alphaproteobacteria</taxon>
        <taxon>Rhodospirillales</taxon>
        <taxon>Rhodospirillaceae</taxon>
        <taxon>Phaeospirillum</taxon>
    </lineage>
</organism>